<evidence type="ECO:0000313" key="1">
    <source>
        <dbReference type="EMBL" id="TWI15649.1"/>
    </source>
</evidence>
<accession>A0A562M6V1</accession>
<dbReference type="InterPro" id="IPR027417">
    <property type="entry name" value="P-loop_NTPase"/>
</dbReference>
<name>A0A562M6V1_9SPHI</name>
<sequence>MSKIKVKNFGPIQNGFEDNDGFIDISKITVFIGNQGSGKSSISKLISTLSWLEKTLYRGEIKENYVTSYNRFVKEYCNYQNLANYFTPATEIDFIGDVYDMKFRDGKLTLFAKNTKDYKVPKIMYVPAERNFLSAVENPDKLKGLPKSLSTFWEEMQKALSQLSGSIKLPIGDVKFEYDKANKIPRIVGNSYRLRLSEASSGFQSFVPLYLVSHNLATSIEKERDTSKSQVSTETQRKLQDEIAKIVSNDKLSSELREAALKLLSSKYRNDTFLNIVEEIEQNLFPSSQMSVLFTLLEYANLHAGNGLILTTHSPYIINYLSLSIQAGHLHSRIIKSNNVDKEELLKRLNLIVPLKSSIDGPVVTVYQLEDDGTIAKLPDYDGLPSDQNYLNIFLEKGNNLFDSLLEIEQELI</sequence>
<dbReference type="Gene3D" id="3.40.50.300">
    <property type="entry name" value="P-loop containing nucleotide triphosphate hydrolases"/>
    <property type="match status" value="1"/>
</dbReference>
<dbReference type="RefSeq" id="WP_145330610.1">
    <property type="nucleotide sequence ID" value="NZ_VLKR01000040.1"/>
</dbReference>
<protein>
    <submittedName>
        <fullName evidence="1">Putative ATPase</fullName>
    </submittedName>
</protein>
<dbReference type="SUPFAM" id="SSF52540">
    <property type="entry name" value="P-loop containing nucleoside triphosphate hydrolases"/>
    <property type="match status" value="1"/>
</dbReference>
<comment type="caution">
    <text evidence="1">The sequence shown here is derived from an EMBL/GenBank/DDBJ whole genome shotgun (WGS) entry which is preliminary data.</text>
</comment>
<reference evidence="1 2" key="1">
    <citation type="journal article" date="2015" name="Stand. Genomic Sci.">
        <title>Genomic Encyclopedia of Bacterial and Archaeal Type Strains, Phase III: the genomes of soil and plant-associated and newly described type strains.</title>
        <authorList>
            <person name="Whitman W.B."/>
            <person name="Woyke T."/>
            <person name="Klenk H.P."/>
            <person name="Zhou Y."/>
            <person name="Lilburn T.G."/>
            <person name="Beck B.J."/>
            <person name="De Vos P."/>
            <person name="Vandamme P."/>
            <person name="Eisen J.A."/>
            <person name="Garrity G."/>
            <person name="Hugenholtz P."/>
            <person name="Kyrpides N.C."/>
        </authorList>
    </citation>
    <scope>NUCLEOTIDE SEQUENCE [LARGE SCALE GENOMIC DNA]</scope>
    <source>
        <strain evidence="1 2">CGMCC 1.6855</strain>
    </source>
</reference>
<dbReference type="AlphaFoldDB" id="A0A562M6V1"/>
<evidence type="ECO:0000313" key="2">
    <source>
        <dbReference type="Proteomes" id="UP000315908"/>
    </source>
</evidence>
<organism evidence="1 2">
    <name type="scientific">Sphingobacterium siyangense</name>
    <dbReference type="NCBI Taxonomy" id="459529"/>
    <lineage>
        <taxon>Bacteria</taxon>
        <taxon>Pseudomonadati</taxon>
        <taxon>Bacteroidota</taxon>
        <taxon>Sphingobacteriia</taxon>
        <taxon>Sphingobacteriales</taxon>
        <taxon>Sphingobacteriaceae</taxon>
        <taxon>Sphingobacterium</taxon>
    </lineage>
</organism>
<dbReference type="Proteomes" id="UP000315908">
    <property type="component" value="Unassembled WGS sequence"/>
</dbReference>
<dbReference type="EMBL" id="VLKR01000040">
    <property type="protein sequence ID" value="TWI15649.1"/>
    <property type="molecule type" value="Genomic_DNA"/>
</dbReference>
<gene>
    <name evidence="1" type="ORF">IQ31_04932</name>
</gene>
<proteinExistence type="predicted"/>
<dbReference type="OrthoDB" id="1098190at2"/>